<comment type="caution">
    <text evidence="5">The sequence shown here is derived from an EMBL/GenBank/DDBJ whole genome shotgun (WGS) entry which is preliminary data.</text>
</comment>
<dbReference type="PANTHER" id="PTHR11527">
    <property type="entry name" value="HEAT-SHOCK PROTEIN 20 FAMILY MEMBER"/>
    <property type="match status" value="1"/>
</dbReference>
<evidence type="ECO:0000313" key="6">
    <source>
        <dbReference type="Proteomes" id="UP000188268"/>
    </source>
</evidence>
<protein>
    <recommendedName>
        <fullName evidence="4">SHSP domain-containing protein</fullName>
    </recommendedName>
</protein>
<proteinExistence type="inferred from homology"/>
<keyword evidence="6" id="KW-1185">Reference proteome</keyword>
<name>A0A1R3ISI8_COCAP</name>
<evidence type="ECO:0000259" key="4">
    <source>
        <dbReference type="PROSITE" id="PS01031"/>
    </source>
</evidence>
<organism evidence="5 6">
    <name type="scientific">Corchorus capsularis</name>
    <name type="common">Jute</name>
    <dbReference type="NCBI Taxonomy" id="210143"/>
    <lineage>
        <taxon>Eukaryota</taxon>
        <taxon>Viridiplantae</taxon>
        <taxon>Streptophyta</taxon>
        <taxon>Embryophyta</taxon>
        <taxon>Tracheophyta</taxon>
        <taxon>Spermatophyta</taxon>
        <taxon>Magnoliopsida</taxon>
        <taxon>eudicotyledons</taxon>
        <taxon>Gunneridae</taxon>
        <taxon>Pentapetalae</taxon>
        <taxon>rosids</taxon>
        <taxon>malvids</taxon>
        <taxon>Malvales</taxon>
        <taxon>Malvaceae</taxon>
        <taxon>Grewioideae</taxon>
        <taxon>Apeibeae</taxon>
        <taxon>Corchorus</taxon>
    </lineage>
</organism>
<evidence type="ECO:0000256" key="1">
    <source>
        <dbReference type="ARBA" id="ARBA00023016"/>
    </source>
</evidence>
<dbReference type="SUPFAM" id="SSF49764">
    <property type="entry name" value="HSP20-like chaperones"/>
    <property type="match status" value="1"/>
</dbReference>
<dbReference type="OrthoDB" id="1431247at2759"/>
<dbReference type="AlphaFoldDB" id="A0A1R3ISI8"/>
<dbReference type="OMA" id="TPAAYIF"/>
<keyword evidence="1" id="KW-0346">Stress response</keyword>
<dbReference type="InterPro" id="IPR008978">
    <property type="entry name" value="HSP20-like_chaperone"/>
</dbReference>
<dbReference type="Pfam" id="PF00011">
    <property type="entry name" value="HSP20"/>
    <property type="match status" value="1"/>
</dbReference>
<accession>A0A1R3ISI8</accession>
<sequence>MPGTGSSTALMDWVESPTAHIFKLNVPGYGKEDIKVEIEDGNILHIKGEGKDESYANAKDLACSREGHGEIIG</sequence>
<comment type="similarity">
    <text evidence="2 3">Belongs to the small heat shock protein (HSP20) family.</text>
</comment>
<evidence type="ECO:0000313" key="5">
    <source>
        <dbReference type="EMBL" id="OMO85534.1"/>
    </source>
</evidence>
<reference evidence="5 6" key="1">
    <citation type="submission" date="2013-09" db="EMBL/GenBank/DDBJ databases">
        <title>Corchorus capsularis genome sequencing.</title>
        <authorList>
            <person name="Alam M."/>
            <person name="Haque M.S."/>
            <person name="Islam M.S."/>
            <person name="Emdad E.M."/>
            <person name="Islam M.M."/>
            <person name="Ahmed B."/>
            <person name="Halim A."/>
            <person name="Hossen Q.M.M."/>
            <person name="Hossain M.Z."/>
            <person name="Ahmed R."/>
            <person name="Khan M.M."/>
            <person name="Islam R."/>
            <person name="Rashid M.M."/>
            <person name="Khan S.A."/>
            <person name="Rahman M.S."/>
            <person name="Alam M."/>
        </authorList>
    </citation>
    <scope>NUCLEOTIDE SEQUENCE [LARGE SCALE GENOMIC DNA]</scope>
    <source>
        <strain evidence="6">cv. CVL-1</strain>
        <tissue evidence="5">Whole seedling</tissue>
    </source>
</reference>
<dbReference type="PROSITE" id="PS01031">
    <property type="entry name" value="SHSP"/>
    <property type="match status" value="1"/>
</dbReference>
<dbReference type="Proteomes" id="UP000188268">
    <property type="component" value="Unassembled WGS sequence"/>
</dbReference>
<evidence type="ECO:0000256" key="2">
    <source>
        <dbReference type="PROSITE-ProRule" id="PRU00285"/>
    </source>
</evidence>
<dbReference type="Gramene" id="OMO85534">
    <property type="protein sequence ID" value="OMO85534"/>
    <property type="gene ID" value="CCACVL1_10126"/>
</dbReference>
<gene>
    <name evidence="5" type="ORF">CCACVL1_10126</name>
</gene>
<dbReference type="EMBL" id="AWWV01009586">
    <property type="protein sequence ID" value="OMO85534.1"/>
    <property type="molecule type" value="Genomic_DNA"/>
</dbReference>
<evidence type="ECO:0000256" key="3">
    <source>
        <dbReference type="RuleBase" id="RU003616"/>
    </source>
</evidence>
<dbReference type="Gene3D" id="2.60.40.790">
    <property type="match status" value="1"/>
</dbReference>
<dbReference type="InterPro" id="IPR031107">
    <property type="entry name" value="Small_HSP"/>
</dbReference>
<feature type="domain" description="SHSP" evidence="4">
    <location>
        <begin position="1"/>
        <end position="73"/>
    </location>
</feature>
<dbReference type="STRING" id="210143.A0A1R3ISI8"/>
<dbReference type="InterPro" id="IPR002068">
    <property type="entry name" value="A-crystallin/Hsp20_dom"/>
</dbReference>